<dbReference type="GO" id="GO:0051287">
    <property type="term" value="F:NAD binding"/>
    <property type="evidence" value="ECO:0007669"/>
    <property type="project" value="InterPro"/>
</dbReference>
<dbReference type="Pfam" id="PF00389">
    <property type="entry name" value="2-Hacid_dh"/>
    <property type="match status" value="1"/>
</dbReference>
<dbReference type="Proteomes" id="UP000051727">
    <property type="component" value="Unassembled WGS sequence"/>
</dbReference>
<dbReference type="PATRIC" id="fig|1618.3.peg.1166"/>
<sequence>MNKILLLGDLVPQAKQKISDLGYEFDVLPNAQSFEQLDPQEFSAYEGIIVRNIEPVNPRFITKLPNLKIIARNGAGTDNVPIELATKRNIWVSNTPGANAQAVAEHALALAFYLLKDFGSNKMSKKNDIATAVGSELHGKTVGIVGWGFIAKRFAELMSALGANVIFYNRSKRKSTFAKQVGLAELFSASDIISLHIPVTPDTKYMITHDLIKNTQKQPILINTSRGELVKNAVLLKGLQQGLLSAVGLDVYDNDEDSLEKLLSLPNVVVTNHSAALTAESLAAMAIGAINNVDAVIKNGKPLNPINALNKN</sequence>
<dbReference type="Pfam" id="PF02826">
    <property type="entry name" value="2-Hacid_dh_C"/>
    <property type="match status" value="1"/>
</dbReference>
<feature type="domain" description="D-isomer specific 2-hydroxyacid dehydrogenase catalytic" evidence="4">
    <location>
        <begin position="6"/>
        <end position="307"/>
    </location>
</feature>
<evidence type="ECO:0000313" key="7">
    <source>
        <dbReference type="Proteomes" id="UP000051727"/>
    </source>
</evidence>
<dbReference type="InterPro" id="IPR006140">
    <property type="entry name" value="D-isomer_DH_NAD-bd"/>
</dbReference>
<organism evidence="6 7">
    <name type="scientific">Liquorilactobacillus mali</name>
    <dbReference type="NCBI Taxonomy" id="1618"/>
    <lineage>
        <taxon>Bacteria</taxon>
        <taxon>Bacillati</taxon>
        <taxon>Bacillota</taxon>
        <taxon>Bacilli</taxon>
        <taxon>Lactobacillales</taxon>
        <taxon>Lactobacillaceae</taxon>
        <taxon>Liquorilactobacillus</taxon>
    </lineage>
</organism>
<comment type="similarity">
    <text evidence="1 3">Belongs to the D-isomer specific 2-hydroxyacid dehydrogenase family.</text>
</comment>
<keyword evidence="2 3" id="KW-0560">Oxidoreductase</keyword>
<evidence type="ECO:0000256" key="2">
    <source>
        <dbReference type="ARBA" id="ARBA00023002"/>
    </source>
</evidence>
<dbReference type="PANTHER" id="PTHR10996:SF264">
    <property type="entry name" value="HYPOTHETICAL D-ISOMER SPECIFIC 2-HYDROXYACID DEHYDROGENASE (EUROFUNG)"/>
    <property type="match status" value="1"/>
</dbReference>
<proteinExistence type="inferred from homology"/>
<dbReference type="GO" id="GO:0005829">
    <property type="term" value="C:cytosol"/>
    <property type="evidence" value="ECO:0007669"/>
    <property type="project" value="TreeGrafter"/>
</dbReference>
<dbReference type="PANTHER" id="PTHR10996">
    <property type="entry name" value="2-HYDROXYACID DEHYDROGENASE-RELATED"/>
    <property type="match status" value="1"/>
</dbReference>
<gene>
    <name evidence="6" type="ORF">IV36_GL001154</name>
</gene>
<dbReference type="SUPFAM" id="SSF51735">
    <property type="entry name" value="NAD(P)-binding Rossmann-fold domains"/>
    <property type="match status" value="1"/>
</dbReference>
<evidence type="ECO:0000259" key="4">
    <source>
        <dbReference type="Pfam" id="PF00389"/>
    </source>
</evidence>
<protein>
    <submittedName>
        <fullName evidence="6">Lactate dehydrogenase related dehydrogenase</fullName>
    </submittedName>
</protein>
<dbReference type="InterPro" id="IPR006139">
    <property type="entry name" value="D-isomer_2_OHA_DH_cat_dom"/>
</dbReference>
<dbReference type="RefSeq" id="WP_056992036.1">
    <property type="nucleotide sequence ID" value="NZ_JQAR01000026.1"/>
</dbReference>
<name>A0A0R2FET8_9LACO</name>
<dbReference type="InterPro" id="IPR050223">
    <property type="entry name" value="D-isomer_2-hydroxyacid_DH"/>
</dbReference>
<evidence type="ECO:0000259" key="5">
    <source>
        <dbReference type="Pfam" id="PF02826"/>
    </source>
</evidence>
<evidence type="ECO:0000313" key="6">
    <source>
        <dbReference type="EMBL" id="KRN27103.1"/>
    </source>
</evidence>
<dbReference type="GO" id="GO:0030267">
    <property type="term" value="F:glyoxylate reductase (NADPH) activity"/>
    <property type="evidence" value="ECO:0007669"/>
    <property type="project" value="TreeGrafter"/>
</dbReference>
<dbReference type="STRING" id="1618.IV36_GL001154"/>
<feature type="domain" description="D-isomer specific 2-hydroxyacid dehydrogenase NAD-binding" evidence="5">
    <location>
        <begin position="125"/>
        <end position="275"/>
    </location>
</feature>
<dbReference type="InterPro" id="IPR036291">
    <property type="entry name" value="NAD(P)-bd_dom_sf"/>
</dbReference>
<dbReference type="OrthoDB" id="9805416at2"/>
<dbReference type="EMBL" id="JQAR01000026">
    <property type="protein sequence ID" value="KRN27103.1"/>
    <property type="molecule type" value="Genomic_DNA"/>
</dbReference>
<evidence type="ECO:0000256" key="1">
    <source>
        <dbReference type="ARBA" id="ARBA00005854"/>
    </source>
</evidence>
<accession>A0A0R2FET8</accession>
<dbReference type="GO" id="GO:0016618">
    <property type="term" value="F:hydroxypyruvate reductase [NAD(P)H] activity"/>
    <property type="evidence" value="ECO:0007669"/>
    <property type="project" value="TreeGrafter"/>
</dbReference>
<reference evidence="6 7" key="1">
    <citation type="journal article" date="2015" name="Genome Announc.">
        <title>Expanding the biotechnology potential of lactobacilli through comparative genomics of 213 strains and associated genera.</title>
        <authorList>
            <person name="Sun Z."/>
            <person name="Harris H.M."/>
            <person name="McCann A."/>
            <person name="Guo C."/>
            <person name="Argimon S."/>
            <person name="Zhang W."/>
            <person name="Yang X."/>
            <person name="Jeffery I.B."/>
            <person name="Cooney J.C."/>
            <person name="Kagawa T.F."/>
            <person name="Liu W."/>
            <person name="Song Y."/>
            <person name="Salvetti E."/>
            <person name="Wrobel A."/>
            <person name="Rasinkangas P."/>
            <person name="Parkhill J."/>
            <person name="Rea M.C."/>
            <person name="O'Sullivan O."/>
            <person name="Ritari J."/>
            <person name="Douillard F.P."/>
            <person name="Paul Ross R."/>
            <person name="Yang R."/>
            <person name="Briner A.E."/>
            <person name="Felis G.E."/>
            <person name="de Vos W.M."/>
            <person name="Barrangou R."/>
            <person name="Klaenhammer T.R."/>
            <person name="Caufield P.W."/>
            <person name="Cui Y."/>
            <person name="Zhang H."/>
            <person name="O'Toole P.W."/>
        </authorList>
    </citation>
    <scope>NUCLEOTIDE SEQUENCE [LARGE SCALE GENOMIC DNA]</scope>
    <source>
        <strain evidence="6 7">ATCC 27304</strain>
    </source>
</reference>
<dbReference type="Gene3D" id="3.40.50.720">
    <property type="entry name" value="NAD(P)-binding Rossmann-like Domain"/>
    <property type="match status" value="2"/>
</dbReference>
<comment type="caution">
    <text evidence="6">The sequence shown here is derived from an EMBL/GenBank/DDBJ whole genome shotgun (WGS) entry which is preliminary data.</text>
</comment>
<evidence type="ECO:0000256" key="3">
    <source>
        <dbReference type="RuleBase" id="RU003719"/>
    </source>
</evidence>
<dbReference type="SUPFAM" id="SSF52283">
    <property type="entry name" value="Formate/glycerate dehydrogenase catalytic domain-like"/>
    <property type="match status" value="1"/>
</dbReference>
<dbReference type="AlphaFoldDB" id="A0A0R2FET8"/>